<gene>
    <name evidence="1" type="ORF">ATCC9714_PCS200421</name>
</gene>
<organism evidence="1 2">
    <name type="scientific">Paraclostridium sordellii</name>
    <name type="common">Clostridium sordellii</name>
    <dbReference type="NCBI Taxonomy" id="1505"/>
    <lineage>
        <taxon>Bacteria</taxon>
        <taxon>Bacillati</taxon>
        <taxon>Bacillota</taxon>
        <taxon>Clostridia</taxon>
        <taxon>Peptostreptococcales</taxon>
        <taxon>Peptostreptococcaceae</taxon>
        <taxon>Paraclostridium</taxon>
    </lineage>
</organism>
<geneLocation type="plasmid" evidence="1 2">
    <name>pCS2</name>
</geneLocation>
<dbReference type="InterPro" id="IPR003647">
    <property type="entry name" value="Intron_nuc_1_rpt"/>
</dbReference>
<sequence>MNYSNTYDFDYTENYMALLACILNPKLTVGKAIKHIVLENIKDSETREYKRTNQKHNYKVKVLDEVESKEIEFDNLSDCCKFLNMRRADITTYIKHNRLFKKRYRIQSLEPIRKVERKPLIVKDTLKNETMEFKSINKACECLGAKRHNINEAIAAKRLFRKRYKIEYKREMS</sequence>
<dbReference type="GeneID" id="97539314"/>
<dbReference type="EMBL" id="LN680000">
    <property type="protein sequence ID" value="CEJ75449.1"/>
    <property type="molecule type" value="Genomic_DNA"/>
</dbReference>
<name>A0ABM9RTM5_PARSO</name>
<dbReference type="RefSeq" id="WP_021121854.1">
    <property type="nucleotide sequence ID" value="NZ_CDNJ01000001.1"/>
</dbReference>
<keyword evidence="1" id="KW-0614">Plasmid</keyword>
<accession>A0ABM9RTM5</accession>
<evidence type="ECO:0000313" key="2">
    <source>
        <dbReference type="Proteomes" id="UP000032811"/>
    </source>
</evidence>
<evidence type="ECO:0000313" key="1">
    <source>
        <dbReference type="EMBL" id="CEJ75449.1"/>
    </source>
</evidence>
<keyword evidence="2" id="KW-1185">Reference proteome</keyword>
<reference evidence="1 2" key="1">
    <citation type="submission" date="2014-11" db="EMBL/GenBank/DDBJ databases">
        <authorList>
            <person name="Aslett M.A."/>
            <person name="De Silva N."/>
        </authorList>
    </citation>
    <scope>NUCLEOTIDE SEQUENCE [LARGE SCALE GENOMIC DNA]</scope>
    <source>
        <strain evidence="1 2">ATCC9714</strain>
        <plasmid evidence="1 2">pCS2</plasmid>
    </source>
</reference>
<proteinExistence type="predicted"/>
<dbReference type="SMART" id="SM00497">
    <property type="entry name" value="IENR1"/>
    <property type="match status" value="2"/>
</dbReference>
<dbReference type="Proteomes" id="UP000032811">
    <property type="component" value="Plasmid pCS2"/>
</dbReference>
<protein>
    <submittedName>
        <fullName evidence="1">Uncharacterized protein</fullName>
    </submittedName>
</protein>